<reference evidence="4 5" key="1">
    <citation type="submission" date="2019-06" db="EMBL/GenBank/DDBJ databases">
        <title>Sequencing the genomes of 1000 actinobacteria strains.</title>
        <authorList>
            <person name="Klenk H.-P."/>
        </authorList>
    </citation>
    <scope>NUCLEOTIDE SEQUENCE [LARGE SCALE GENOMIC DNA]</scope>
    <source>
        <strain evidence="4 5">DSM 45015</strain>
    </source>
</reference>
<dbReference type="InterPro" id="IPR000182">
    <property type="entry name" value="GNAT_dom"/>
</dbReference>
<accession>A0A543N982</accession>
<dbReference type="InterPro" id="IPR016181">
    <property type="entry name" value="Acyl_CoA_acyltransferase"/>
</dbReference>
<dbReference type="PROSITE" id="PS51186">
    <property type="entry name" value="GNAT"/>
    <property type="match status" value="1"/>
</dbReference>
<dbReference type="Proteomes" id="UP000317422">
    <property type="component" value="Unassembled WGS sequence"/>
</dbReference>
<dbReference type="InterPro" id="IPR050832">
    <property type="entry name" value="Bact_Acetyltransf"/>
</dbReference>
<organism evidence="4 5">
    <name type="scientific">Haloactinospora alba</name>
    <dbReference type="NCBI Taxonomy" id="405555"/>
    <lineage>
        <taxon>Bacteria</taxon>
        <taxon>Bacillati</taxon>
        <taxon>Actinomycetota</taxon>
        <taxon>Actinomycetes</taxon>
        <taxon>Streptosporangiales</taxon>
        <taxon>Nocardiopsidaceae</taxon>
        <taxon>Haloactinospora</taxon>
    </lineage>
</organism>
<feature type="domain" description="N-acetyltransferase" evidence="3">
    <location>
        <begin position="15"/>
        <end position="186"/>
    </location>
</feature>
<dbReference type="SUPFAM" id="SSF55729">
    <property type="entry name" value="Acyl-CoA N-acyltransferases (Nat)"/>
    <property type="match status" value="1"/>
</dbReference>
<dbReference type="Pfam" id="PF00583">
    <property type="entry name" value="Acetyltransf_1"/>
    <property type="match status" value="1"/>
</dbReference>
<dbReference type="AlphaFoldDB" id="A0A543N982"/>
<evidence type="ECO:0000256" key="2">
    <source>
        <dbReference type="ARBA" id="ARBA00023315"/>
    </source>
</evidence>
<dbReference type="EMBL" id="VFQC01000002">
    <property type="protein sequence ID" value="TQN28396.1"/>
    <property type="molecule type" value="Genomic_DNA"/>
</dbReference>
<proteinExistence type="predicted"/>
<keyword evidence="1 4" id="KW-0808">Transferase</keyword>
<dbReference type="PANTHER" id="PTHR43877">
    <property type="entry name" value="AMINOALKYLPHOSPHONATE N-ACETYLTRANSFERASE-RELATED-RELATED"/>
    <property type="match status" value="1"/>
</dbReference>
<dbReference type="OrthoDB" id="3572254at2"/>
<dbReference type="GO" id="GO:0016747">
    <property type="term" value="F:acyltransferase activity, transferring groups other than amino-acyl groups"/>
    <property type="evidence" value="ECO:0007669"/>
    <property type="project" value="InterPro"/>
</dbReference>
<evidence type="ECO:0000313" key="5">
    <source>
        <dbReference type="Proteomes" id="UP000317422"/>
    </source>
</evidence>
<keyword evidence="2" id="KW-0012">Acyltransferase</keyword>
<evidence type="ECO:0000313" key="4">
    <source>
        <dbReference type="EMBL" id="TQN28396.1"/>
    </source>
</evidence>
<evidence type="ECO:0000259" key="3">
    <source>
        <dbReference type="PROSITE" id="PS51186"/>
    </source>
</evidence>
<dbReference type="CDD" id="cd04301">
    <property type="entry name" value="NAT_SF"/>
    <property type="match status" value="1"/>
</dbReference>
<gene>
    <name evidence="4" type="ORF">FHX37_3735</name>
</gene>
<protein>
    <submittedName>
        <fullName evidence="4">Acetyltransferase (GNAT) family protein</fullName>
    </submittedName>
</protein>
<keyword evidence="5" id="KW-1185">Reference proteome</keyword>
<dbReference type="Gene3D" id="3.40.630.30">
    <property type="match status" value="1"/>
</dbReference>
<evidence type="ECO:0000256" key="1">
    <source>
        <dbReference type="ARBA" id="ARBA00022679"/>
    </source>
</evidence>
<name>A0A543N982_9ACTN</name>
<sequence length="186" mass="20027">MSTPSAVSTSEPGFVQIRHPHEITEDLQRAAAACWREVSDAGGAAGFPFPPVDPQEVGAAAEAIVAGLSPDRSRLLVATVRGSLAGWLNIRRDPHPLVSHWGTLHHVQTRPEVRGQGVGAALMRSARTVAREEMGLEQLHLAARGGAGLEEFYGRLGYREIGRRPGAYRLAPDDDRDEVLMALSPL</sequence>
<comment type="caution">
    <text evidence="4">The sequence shown here is derived from an EMBL/GenBank/DDBJ whole genome shotgun (WGS) entry which is preliminary data.</text>
</comment>